<name>A0A9D1YCL6_9FIRM</name>
<reference evidence="1" key="2">
    <citation type="submission" date="2021-04" db="EMBL/GenBank/DDBJ databases">
        <authorList>
            <person name="Gilroy R."/>
        </authorList>
    </citation>
    <scope>NUCLEOTIDE SEQUENCE</scope>
    <source>
        <strain evidence="1">1282</strain>
    </source>
</reference>
<reference evidence="1" key="1">
    <citation type="journal article" date="2021" name="PeerJ">
        <title>Extensive microbial diversity within the chicken gut microbiome revealed by metagenomics and culture.</title>
        <authorList>
            <person name="Gilroy R."/>
            <person name="Ravi A."/>
            <person name="Getino M."/>
            <person name="Pursley I."/>
            <person name="Horton D.L."/>
            <person name="Alikhan N.F."/>
            <person name="Baker D."/>
            <person name="Gharbi K."/>
            <person name="Hall N."/>
            <person name="Watson M."/>
            <person name="Adriaenssens E.M."/>
            <person name="Foster-Nyarko E."/>
            <person name="Jarju S."/>
            <person name="Secka A."/>
            <person name="Antonio M."/>
            <person name="Oren A."/>
            <person name="Chaudhuri R.R."/>
            <person name="La Ragione R."/>
            <person name="Hildebrand F."/>
            <person name="Pallen M.J."/>
        </authorList>
    </citation>
    <scope>NUCLEOTIDE SEQUENCE</scope>
    <source>
        <strain evidence="1">1282</strain>
    </source>
</reference>
<dbReference type="InterPro" id="IPR036866">
    <property type="entry name" value="RibonucZ/Hydroxyglut_hydro"/>
</dbReference>
<comment type="caution">
    <text evidence="1">The sequence shown here is derived from an EMBL/GenBank/DDBJ whole genome shotgun (WGS) entry which is preliminary data.</text>
</comment>
<sequence>MKVTFIIHSCYFVELTHCCLLFDYYQGDIPQTDKPLYVFHSHHHDDHFSPQVFQLARPGQEVHYLLSDDIFRHRVPEKALENTLFVSPRKLYEVGAVRVATLRSTDLGVAFLIECEGKLFYHAGDLNCWVWDGAPRYQNDYMTKLYTDELTLLSGKNIDVAFVPLDPRQEADFDLGMKYFFQAAGAKHVFPMHMWGDYSVVPLFKSTPTYKEFASKVMDVKEPGQQFEL</sequence>
<organism evidence="1 2">
    <name type="scientific">Candidatus Acutalibacter pullistercoris</name>
    <dbReference type="NCBI Taxonomy" id="2838418"/>
    <lineage>
        <taxon>Bacteria</taxon>
        <taxon>Bacillati</taxon>
        <taxon>Bacillota</taxon>
        <taxon>Clostridia</taxon>
        <taxon>Eubacteriales</taxon>
        <taxon>Acutalibacteraceae</taxon>
        <taxon>Acutalibacter</taxon>
    </lineage>
</organism>
<dbReference type="Proteomes" id="UP000823915">
    <property type="component" value="Unassembled WGS sequence"/>
</dbReference>
<dbReference type="PANTHER" id="PTHR42967">
    <property type="entry name" value="METAL DEPENDENT HYDROLASE"/>
    <property type="match status" value="1"/>
</dbReference>
<dbReference type="Gene3D" id="3.60.15.10">
    <property type="entry name" value="Ribonuclease Z/Hydroxyacylglutathione hydrolase-like"/>
    <property type="match status" value="1"/>
</dbReference>
<dbReference type="Pfam" id="PF13483">
    <property type="entry name" value="Lactamase_B_3"/>
    <property type="match status" value="1"/>
</dbReference>
<dbReference type="AlphaFoldDB" id="A0A9D1YCL6"/>
<gene>
    <name evidence="1" type="ORF">H9838_04615</name>
</gene>
<dbReference type="PANTHER" id="PTHR42967:SF1">
    <property type="entry name" value="MBL FOLD METALLO-HYDROLASE"/>
    <property type="match status" value="1"/>
</dbReference>
<accession>A0A9D1YCL6</accession>
<dbReference type="SUPFAM" id="SSF56281">
    <property type="entry name" value="Metallo-hydrolase/oxidoreductase"/>
    <property type="match status" value="1"/>
</dbReference>
<evidence type="ECO:0000313" key="2">
    <source>
        <dbReference type="Proteomes" id="UP000823915"/>
    </source>
</evidence>
<protein>
    <submittedName>
        <fullName evidence="1">MBL fold metallo-hydrolase</fullName>
    </submittedName>
</protein>
<proteinExistence type="predicted"/>
<dbReference type="EMBL" id="DXDU01000074">
    <property type="protein sequence ID" value="HIY26443.1"/>
    <property type="molecule type" value="Genomic_DNA"/>
</dbReference>
<evidence type="ECO:0000313" key="1">
    <source>
        <dbReference type="EMBL" id="HIY26443.1"/>
    </source>
</evidence>